<keyword evidence="3" id="KW-1185">Reference proteome</keyword>
<name>A0A0K1JGJ6_9MICO</name>
<evidence type="ECO:0000256" key="1">
    <source>
        <dbReference type="SAM" id="Phobius"/>
    </source>
</evidence>
<feature type="transmembrane region" description="Helical" evidence="1">
    <location>
        <begin position="20"/>
        <end position="40"/>
    </location>
</feature>
<reference evidence="2 3" key="1">
    <citation type="submission" date="2015-03" db="EMBL/GenBank/DDBJ databases">
        <title>Luteipulveratus halotolerans sp. nov., a novel actinobacterium (Dermacoccaceae) from Sarawak, Malaysia.</title>
        <authorList>
            <person name="Juboi H."/>
            <person name="Basik A."/>
            <person name="Shamsul S.S."/>
            <person name="Arnold P."/>
            <person name="Schmitt E.K."/>
            <person name="Sanglier J.-J."/>
            <person name="Yeo T."/>
        </authorList>
    </citation>
    <scope>NUCLEOTIDE SEQUENCE [LARGE SCALE GENOMIC DNA]</scope>
    <source>
        <strain evidence="2 3">MN07-A0370</strain>
    </source>
</reference>
<evidence type="ECO:0008006" key="4">
    <source>
        <dbReference type="Google" id="ProtNLM"/>
    </source>
</evidence>
<evidence type="ECO:0000313" key="3">
    <source>
        <dbReference type="Proteomes" id="UP000066480"/>
    </source>
</evidence>
<keyword evidence="1" id="KW-0812">Transmembrane</keyword>
<dbReference type="Proteomes" id="UP000066480">
    <property type="component" value="Chromosome"/>
</dbReference>
<feature type="transmembrane region" description="Helical" evidence="1">
    <location>
        <begin position="109"/>
        <end position="127"/>
    </location>
</feature>
<evidence type="ECO:0000313" key="2">
    <source>
        <dbReference type="EMBL" id="AKU15710.1"/>
    </source>
</evidence>
<dbReference type="KEGG" id="lmoi:VV02_07350"/>
<feature type="transmembrane region" description="Helical" evidence="1">
    <location>
        <begin position="61"/>
        <end position="89"/>
    </location>
</feature>
<dbReference type="AlphaFoldDB" id="A0A0K1JGJ6"/>
<gene>
    <name evidence="2" type="ORF">VV02_07350</name>
</gene>
<protein>
    <recommendedName>
        <fullName evidence="4">YidC/Oxa1 family membrane protein insertase</fullName>
    </recommendedName>
</protein>
<proteinExistence type="predicted"/>
<dbReference type="STRING" id="571913.VV02_07350"/>
<accession>A0A0K1JGJ6</accession>
<keyword evidence="1" id="KW-1133">Transmembrane helix</keyword>
<keyword evidence="1" id="KW-0472">Membrane</keyword>
<feature type="transmembrane region" description="Helical" evidence="1">
    <location>
        <begin position="160"/>
        <end position="182"/>
    </location>
</feature>
<sequence length="203" mass="21176">MLAVLDPIVVLFRSALEPLTHVMPAGLAVVALTVVIRAALHPLVRHAFRASRDGRAGCLPILVQIPIVSAVYRLFTASVIAGHANALLAQSFLGVPLGQHLLASAGPDVLVFLVLAVAIAAVAWGAYRFSRRTTSAPVLPDGTSPEVAAAMARTARLLPALSFGSVLAVAVVPLAASVYLLTSTAWSLAERMWLHHTLSAVSS</sequence>
<organism evidence="2 3">
    <name type="scientific">Luteipulveratus mongoliensis</name>
    <dbReference type="NCBI Taxonomy" id="571913"/>
    <lineage>
        <taxon>Bacteria</taxon>
        <taxon>Bacillati</taxon>
        <taxon>Actinomycetota</taxon>
        <taxon>Actinomycetes</taxon>
        <taxon>Micrococcales</taxon>
        <taxon>Dermacoccaceae</taxon>
        <taxon>Luteipulveratus</taxon>
    </lineage>
</organism>
<dbReference type="EMBL" id="CP011112">
    <property type="protein sequence ID" value="AKU15710.1"/>
    <property type="molecule type" value="Genomic_DNA"/>
</dbReference>